<accession>W7TU12</accession>
<comment type="caution">
    <text evidence="2">The sequence shown here is derived from an EMBL/GenBank/DDBJ whole genome shotgun (WGS) entry which is preliminary data.</text>
</comment>
<evidence type="ECO:0000313" key="3">
    <source>
        <dbReference type="Proteomes" id="UP000019335"/>
    </source>
</evidence>
<organism evidence="2 3">
    <name type="scientific">Nannochloropsis gaditana</name>
    <dbReference type="NCBI Taxonomy" id="72520"/>
    <lineage>
        <taxon>Eukaryota</taxon>
        <taxon>Sar</taxon>
        <taxon>Stramenopiles</taxon>
        <taxon>Ochrophyta</taxon>
        <taxon>Eustigmatophyceae</taxon>
        <taxon>Eustigmatales</taxon>
        <taxon>Monodopsidaceae</taxon>
        <taxon>Nannochloropsis</taxon>
    </lineage>
</organism>
<reference evidence="2 3" key="1">
    <citation type="journal article" date="2014" name="Mol. Plant">
        <title>Chromosome Scale Genome Assembly and Transcriptome Profiling of Nannochloropsis gaditana in Nitrogen Depletion.</title>
        <authorList>
            <person name="Corteggiani Carpinelli E."/>
            <person name="Telatin A."/>
            <person name="Vitulo N."/>
            <person name="Forcato C."/>
            <person name="D'Angelo M."/>
            <person name="Schiavon R."/>
            <person name="Vezzi A."/>
            <person name="Giacometti G.M."/>
            <person name="Morosinotto T."/>
            <person name="Valle G."/>
        </authorList>
    </citation>
    <scope>NUCLEOTIDE SEQUENCE [LARGE SCALE GENOMIC DNA]</scope>
    <source>
        <strain evidence="2 3">B-31</strain>
    </source>
</reference>
<dbReference type="AlphaFoldDB" id="W7TU12"/>
<feature type="transmembrane region" description="Helical" evidence="1">
    <location>
        <begin position="35"/>
        <end position="59"/>
    </location>
</feature>
<name>W7TU12_9STRA</name>
<keyword evidence="3" id="KW-1185">Reference proteome</keyword>
<keyword evidence="1" id="KW-1133">Transmembrane helix</keyword>
<gene>
    <name evidence="2" type="ORF">Naga_101113g1</name>
</gene>
<evidence type="ECO:0000256" key="1">
    <source>
        <dbReference type="SAM" id="Phobius"/>
    </source>
</evidence>
<proteinExistence type="predicted"/>
<dbReference type="Proteomes" id="UP000019335">
    <property type="component" value="Chromosome 15"/>
</dbReference>
<protein>
    <submittedName>
        <fullName evidence="2">Uncharacterized protein</fullName>
    </submittedName>
</protein>
<keyword evidence="1" id="KW-0812">Transmembrane</keyword>
<evidence type="ECO:0000313" key="2">
    <source>
        <dbReference type="EMBL" id="EWM23819.1"/>
    </source>
</evidence>
<sequence length="73" mass="7803">MGRGGFDGATACMDRERLLPASACLSLDVSSRVRLVAGLPVAAVFLSDLSDICPVGMVGRKKRKTRKIRAKVK</sequence>
<dbReference type="EMBL" id="AZIL01001444">
    <property type="protein sequence ID" value="EWM23819.1"/>
    <property type="molecule type" value="Genomic_DNA"/>
</dbReference>
<keyword evidence="1" id="KW-0472">Membrane</keyword>